<sequence>MVAEENRDARRFVPHPAGTAPQARRYQAMSQRPHPAAHPAPQTEGLERMDVEAAALAARHRHHPLVKTLGAASELADQIPLGTVCGAVIAGGLAAGRPDVARTGLRMMVAHVLANAVKRQIKNRLRRIRPEEVVKDRDYTFEPGETQGGHDTSFPSGHTAGAVAVAAIVARDMPPLALPAWAAAALMSGVQIPRARHYPADVAAGAAVGLTAARLVDLLLPPNPPSQENPMSDSATKTIVALFQTREAADYAIEHLVQQHGLNRADIFAEAQGDDNTAGTRPSGGDAAKGDTPSDPALRGGIRLSADVAADKADLVRNAFEEMGGQDIAAR</sequence>
<dbReference type="Proteomes" id="UP000270743">
    <property type="component" value="Unassembled WGS sequence"/>
</dbReference>
<dbReference type="Gene3D" id="1.20.144.10">
    <property type="entry name" value="Phosphatidic acid phosphatase type 2/haloperoxidase"/>
    <property type="match status" value="1"/>
</dbReference>
<accession>A0A3S4EQQ9</accession>
<evidence type="ECO:0000313" key="4">
    <source>
        <dbReference type="Proteomes" id="UP000270743"/>
    </source>
</evidence>
<keyword evidence="4" id="KW-1185">Reference proteome</keyword>
<dbReference type="InterPro" id="IPR000326">
    <property type="entry name" value="PAP2/HPO"/>
</dbReference>
<dbReference type="PANTHER" id="PTHR14969:SF13">
    <property type="entry name" value="AT30094P"/>
    <property type="match status" value="1"/>
</dbReference>
<protein>
    <submittedName>
        <fullName evidence="3">PAP2 superfamily protein</fullName>
    </submittedName>
</protein>
<name>A0A3S4EQQ9_9RHOB</name>
<feature type="region of interest" description="Disordered" evidence="1">
    <location>
        <begin position="273"/>
        <end position="300"/>
    </location>
</feature>
<proteinExistence type="predicted"/>
<dbReference type="EMBL" id="UZWE01000023">
    <property type="protein sequence ID" value="VDS07760.1"/>
    <property type="molecule type" value="Genomic_DNA"/>
</dbReference>
<dbReference type="InterPro" id="IPR036938">
    <property type="entry name" value="PAP2/HPO_sf"/>
</dbReference>
<dbReference type="Pfam" id="PF01569">
    <property type="entry name" value="PAP2"/>
    <property type="match status" value="1"/>
</dbReference>
<evidence type="ECO:0000313" key="3">
    <source>
        <dbReference type="EMBL" id="VDS07760.1"/>
    </source>
</evidence>
<feature type="region of interest" description="Disordered" evidence="1">
    <location>
        <begin position="1"/>
        <end position="42"/>
    </location>
</feature>
<evidence type="ECO:0000259" key="2">
    <source>
        <dbReference type="SMART" id="SM00014"/>
    </source>
</evidence>
<gene>
    <name evidence="3" type="ORF">PARHAE_00938</name>
</gene>
<dbReference type="AlphaFoldDB" id="A0A3S4EQQ9"/>
<dbReference type="SMART" id="SM00014">
    <property type="entry name" value="acidPPc"/>
    <property type="match status" value="1"/>
</dbReference>
<evidence type="ECO:0000256" key="1">
    <source>
        <dbReference type="SAM" id="MobiDB-lite"/>
    </source>
</evidence>
<feature type="domain" description="Phosphatidic acid phosphatase type 2/haloperoxidase" evidence="2">
    <location>
        <begin position="105"/>
        <end position="217"/>
    </location>
</feature>
<dbReference type="SUPFAM" id="SSF48317">
    <property type="entry name" value="Acid phosphatase/Vanadium-dependent haloperoxidase"/>
    <property type="match status" value="1"/>
</dbReference>
<reference evidence="3 4" key="1">
    <citation type="submission" date="2018-12" db="EMBL/GenBank/DDBJ databases">
        <authorList>
            <person name="Criscuolo A."/>
        </authorList>
    </citation>
    <scope>NUCLEOTIDE SEQUENCE [LARGE SCALE GENOMIC DNA]</scope>
    <source>
        <strain evidence="3">ACIP1116241</strain>
    </source>
</reference>
<feature type="compositionally biased region" description="Basic and acidic residues" evidence="1">
    <location>
        <begin position="1"/>
        <end position="11"/>
    </location>
</feature>
<organism evidence="3 4">
    <name type="scientific">Paracoccus haematequi</name>
    <dbReference type="NCBI Taxonomy" id="2491866"/>
    <lineage>
        <taxon>Bacteria</taxon>
        <taxon>Pseudomonadati</taxon>
        <taxon>Pseudomonadota</taxon>
        <taxon>Alphaproteobacteria</taxon>
        <taxon>Rhodobacterales</taxon>
        <taxon>Paracoccaceae</taxon>
        <taxon>Paracoccus</taxon>
    </lineage>
</organism>
<dbReference type="PANTHER" id="PTHR14969">
    <property type="entry name" value="SPHINGOSINE-1-PHOSPHATE PHOSPHOHYDROLASE"/>
    <property type="match status" value="1"/>
</dbReference>
<dbReference type="OrthoDB" id="8004717at2"/>